<dbReference type="PANTHER" id="PTHR34473">
    <property type="entry name" value="UPF0699 TRANSMEMBRANE PROTEIN YDBS"/>
    <property type="match status" value="1"/>
</dbReference>
<keyword evidence="4" id="KW-1185">Reference proteome</keyword>
<feature type="domain" description="YdbS-like PH" evidence="2">
    <location>
        <begin position="254"/>
        <end position="328"/>
    </location>
</feature>
<dbReference type="RefSeq" id="WP_117327554.1">
    <property type="nucleotide sequence ID" value="NZ_QVTE01000044.1"/>
</dbReference>
<feature type="transmembrane region" description="Helical" evidence="1">
    <location>
        <begin position="360"/>
        <end position="379"/>
    </location>
</feature>
<dbReference type="AlphaFoldDB" id="A0A372LKV0"/>
<dbReference type="InterPro" id="IPR005182">
    <property type="entry name" value="YdbS-like_PH"/>
</dbReference>
<feature type="domain" description="YdbS-like PH" evidence="2">
    <location>
        <begin position="64"/>
        <end position="142"/>
    </location>
</feature>
<dbReference type="PIRSF" id="PIRSF026631">
    <property type="entry name" value="UCP026631"/>
    <property type="match status" value="1"/>
</dbReference>
<feature type="domain" description="YdbS-like PH" evidence="2">
    <location>
        <begin position="401"/>
        <end position="480"/>
    </location>
</feature>
<evidence type="ECO:0000256" key="1">
    <source>
        <dbReference type="SAM" id="Phobius"/>
    </source>
</evidence>
<evidence type="ECO:0000259" key="2">
    <source>
        <dbReference type="Pfam" id="PF03703"/>
    </source>
</evidence>
<evidence type="ECO:0000313" key="3">
    <source>
        <dbReference type="EMBL" id="RFU67389.1"/>
    </source>
</evidence>
<dbReference type="Pfam" id="PF03703">
    <property type="entry name" value="bPH_2"/>
    <property type="match status" value="3"/>
</dbReference>
<accession>A0A372LKV0</accession>
<comment type="caution">
    <text evidence="3">The sequence shown here is derived from an EMBL/GenBank/DDBJ whole genome shotgun (WGS) entry which is preliminary data.</text>
</comment>
<organism evidence="3 4">
    <name type="scientific">Peribacillus saganii</name>
    <dbReference type="NCBI Taxonomy" id="2303992"/>
    <lineage>
        <taxon>Bacteria</taxon>
        <taxon>Bacillati</taxon>
        <taxon>Bacillota</taxon>
        <taxon>Bacilli</taxon>
        <taxon>Bacillales</taxon>
        <taxon>Bacillaceae</taxon>
        <taxon>Peribacillus</taxon>
    </lineage>
</organism>
<dbReference type="OrthoDB" id="2195155at2"/>
<keyword evidence="1" id="KW-0812">Transmembrane</keyword>
<sequence>MSEPKRLHPVAAVSHSLRTLKEAILPIIIFFVFGGNRDSKWDFIELYLAPVVLITIFALGVLSWMRFTYRIEEGELRLESGVFIRKKRYIRFERIQSIDVSEGILQRLFGLVQLKVETAGSSGADQADAVLSAITKQEADEIMLVLSEEKKRRLMDLNDIDEADGESEREIPHRVFQMPFKELFLMAATSGGVGVVFSGAMAFFSQFEEMIPYKRIFKGLGQFVQTGILFIILAVIAGLLIAYIIATAGIVMKYAFFTVKKTEDELIISRGLMERRQLTIPLKKIQGIRITENIIRQPLGFASVIVEYAGGSVMDKENSQVMLFPLIKKGRVALLLKEFVPEFETGEGMAELPQRAFLRYLFRQWIIVLPVVAGCLLFLRPWGYAAILLLPLSAGWAYLCYRSGGWSITGDQLLLRYRFLSQETLFVKKRRIQVLESNNSWFQGRKQLATISATIKSGLGPRAGRVVDLELQDAEDIKQWFSLKR</sequence>
<protein>
    <recommendedName>
        <fullName evidence="2">YdbS-like PH domain-containing protein</fullName>
    </recommendedName>
</protein>
<reference evidence="3 4" key="1">
    <citation type="submission" date="2018-08" db="EMBL/GenBank/DDBJ databases">
        <title>Bacillus chawlae sp. nov., Bacillus glennii sp. nov., and Bacillus saganii sp. nov. Isolated from the Vehicle Assembly Building at Kennedy Space Center where the Viking Spacecraft were Assembled.</title>
        <authorList>
            <person name="Seuylemezian A."/>
            <person name="Vaishampayan P."/>
        </authorList>
    </citation>
    <scope>NUCLEOTIDE SEQUENCE [LARGE SCALE GENOMIC DNA]</scope>
    <source>
        <strain evidence="3 4">V47-23a</strain>
    </source>
</reference>
<feature type="transmembrane region" description="Helical" evidence="1">
    <location>
        <begin position="227"/>
        <end position="251"/>
    </location>
</feature>
<proteinExistence type="predicted"/>
<keyword evidence="1" id="KW-0472">Membrane</keyword>
<name>A0A372LKV0_9BACI</name>
<dbReference type="PANTHER" id="PTHR34473:SF2">
    <property type="entry name" value="UPF0699 TRANSMEMBRANE PROTEIN YDBT"/>
    <property type="match status" value="1"/>
</dbReference>
<feature type="transmembrane region" description="Helical" evidence="1">
    <location>
        <begin position="183"/>
        <end position="207"/>
    </location>
</feature>
<keyword evidence="1" id="KW-1133">Transmembrane helix</keyword>
<gene>
    <name evidence="3" type="ORF">D0469_15065</name>
</gene>
<dbReference type="EMBL" id="QVTE01000044">
    <property type="protein sequence ID" value="RFU67389.1"/>
    <property type="molecule type" value="Genomic_DNA"/>
</dbReference>
<evidence type="ECO:0000313" key="4">
    <source>
        <dbReference type="Proteomes" id="UP000264541"/>
    </source>
</evidence>
<feature type="transmembrane region" description="Helical" evidence="1">
    <location>
        <begin position="47"/>
        <end position="67"/>
    </location>
</feature>
<dbReference type="InterPro" id="IPR014529">
    <property type="entry name" value="UCP026631"/>
</dbReference>
<dbReference type="Proteomes" id="UP000264541">
    <property type="component" value="Unassembled WGS sequence"/>
</dbReference>